<organism evidence="8 9">
    <name type="scientific">Pythium oligandrum</name>
    <name type="common">Mycoparasitic fungus</name>
    <dbReference type="NCBI Taxonomy" id="41045"/>
    <lineage>
        <taxon>Eukaryota</taxon>
        <taxon>Sar</taxon>
        <taxon>Stramenopiles</taxon>
        <taxon>Oomycota</taxon>
        <taxon>Peronosporomycetes</taxon>
        <taxon>Pythiales</taxon>
        <taxon>Pythiaceae</taxon>
        <taxon>Pythium</taxon>
    </lineage>
</organism>
<evidence type="ECO:0000256" key="3">
    <source>
        <dbReference type="ARBA" id="ARBA00022448"/>
    </source>
</evidence>
<comment type="caution">
    <text evidence="8">The sequence shown here is derived from an EMBL/GenBank/DDBJ whole genome shotgun (WGS) entry which is preliminary data.</text>
</comment>
<keyword evidence="9" id="KW-1185">Reference proteome</keyword>
<dbReference type="Gene3D" id="1.20.1250.20">
    <property type="entry name" value="MFS general substrate transporter like domains"/>
    <property type="match status" value="1"/>
</dbReference>
<keyword evidence="4 7" id="KW-0812">Transmembrane</keyword>
<dbReference type="PANTHER" id="PTHR31585">
    <property type="entry name" value="FOLATE-BIOPTERIN TRANSPORTER 1, CHLOROPLASTIC"/>
    <property type="match status" value="1"/>
</dbReference>
<dbReference type="InterPro" id="IPR036259">
    <property type="entry name" value="MFS_trans_sf"/>
</dbReference>
<dbReference type="EMBL" id="SPLM01000110">
    <property type="protein sequence ID" value="TMW59245.1"/>
    <property type="molecule type" value="Genomic_DNA"/>
</dbReference>
<proteinExistence type="inferred from homology"/>
<evidence type="ECO:0000256" key="5">
    <source>
        <dbReference type="ARBA" id="ARBA00022989"/>
    </source>
</evidence>
<keyword evidence="6 7" id="KW-0472">Membrane</keyword>
<evidence type="ECO:0000313" key="9">
    <source>
        <dbReference type="Proteomes" id="UP000794436"/>
    </source>
</evidence>
<evidence type="ECO:0000256" key="7">
    <source>
        <dbReference type="SAM" id="Phobius"/>
    </source>
</evidence>
<evidence type="ECO:0000313" key="8">
    <source>
        <dbReference type="EMBL" id="TMW59245.1"/>
    </source>
</evidence>
<keyword evidence="3" id="KW-0813">Transport</keyword>
<evidence type="ECO:0000256" key="2">
    <source>
        <dbReference type="ARBA" id="ARBA00007015"/>
    </source>
</evidence>
<feature type="transmembrane region" description="Helical" evidence="7">
    <location>
        <begin position="198"/>
        <end position="220"/>
    </location>
</feature>
<dbReference type="AlphaFoldDB" id="A0A8K1CA05"/>
<sequence>MPGIVDSKLDLVERVSYISSTAKGKEAGGEYIDAKTPVDLEGGALRPGGIPNIWGKEYIGLLAQYAAVGMIYANLVFYSVRHAVETLPGTVYPFLQNYLNMEGTQIVSASVLLTMPWSFKVVYGILSDCFPIFGYRRRPFMIIGWTVCALVLLVMGCMEAGTPYYIERELIEIDEEDWTEEQKLHGIDPMAPDRGGKFIILMMLAAVGYVGADVAADGVVVELAQREPEAVRGTTQTTIYMVRTIFVTISNIITGFAFNGEDYGGDFDFSMTFPQLMSVLAIFCVPIIPITWFFIKEEKHPGVVLEDYMAEFWELLQQRAMYQVIAYKFFSGIFENFTATPASPMQELWAKATPLNDKIFTVVGYAIFAATLFVTGKWGLHWNWRFMHAITLILVLSIDSIVVFLTTWDVFRNQWFWLGAPVVENLPDGMGFIIATYVVVELAGEGNEGAVYGLLTTVSNLSSPFAKTISKNVDAGFDVTNADLKKDTDHVRMEVTYVFIIKYVVNLCGLLWLPLLPAQKAQTQELKRNGGKNKYLGVFTVFYVIFALCWSVMVNIMSIYPSTKCLRLVGGKGCKKTT</sequence>
<accession>A0A8K1CA05</accession>
<evidence type="ECO:0008006" key="10">
    <source>
        <dbReference type="Google" id="ProtNLM"/>
    </source>
</evidence>
<keyword evidence="5 7" id="KW-1133">Transmembrane helix</keyword>
<feature type="transmembrane region" description="Helical" evidence="7">
    <location>
        <begin position="495"/>
        <end position="515"/>
    </location>
</feature>
<dbReference type="PANTHER" id="PTHR31585:SF53">
    <property type="entry name" value="TRANSMEMBRANE PROTEIN"/>
    <property type="match status" value="1"/>
</dbReference>
<feature type="transmembrane region" description="Helical" evidence="7">
    <location>
        <begin position="359"/>
        <end position="380"/>
    </location>
</feature>
<feature type="transmembrane region" description="Helical" evidence="7">
    <location>
        <begin position="386"/>
        <end position="408"/>
    </location>
</feature>
<feature type="transmembrane region" description="Helical" evidence="7">
    <location>
        <begin position="98"/>
        <end position="119"/>
    </location>
</feature>
<feature type="transmembrane region" description="Helical" evidence="7">
    <location>
        <begin position="58"/>
        <end position="78"/>
    </location>
</feature>
<protein>
    <recommendedName>
        <fullName evidence="10">Transmembrane protein</fullName>
    </recommendedName>
</protein>
<dbReference type="Proteomes" id="UP000794436">
    <property type="component" value="Unassembled WGS sequence"/>
</dbReference>
<evidence type="ECO:0000256" key="6">
    <source>
        <dbReference type="ARBA" id="ARBA00023136"/>
    </source>
</evidence>
<reference evidence="8" key="1">
    <citation type="submission" date="2019-03" db="EMBL/GenBank/DDBJ databases">
        <title>Long read genome sequence of the mycoparasitic Pythium oligandrum ATCC 38472 isolated from sugarbeet rhizosphere.</title>
        <authorList>
            <person name="Gaulin E."/>
        </authorList>
    </citation>
    <scope>NUCLEOTIDE SEQUENCE</scope>
    <source>
        <strain evidence="8">ATCC 38472_TT</strain>
    </source>
</reference>
<evidence type="ECO:0000256" key="4">
    <source>
        <dbReference type="ARBA" id="ARBA00022692"/>
    </source>
</evidence>
<dbReference type="GO" id="GO:0016020">
    <property type="term" value="C:membrane"/>
    <property type="evidence" value="ECO:0007669"/>
    <property type="project" value="UniProtKB-SubCell"/>
</dbReference>
<feature type="transmembrane region" description="Helical" evidence="7">
    <location>
        <begin position="278"/>
        <end position="295"/>
    </location>
</feature>
<dbReference type="InterPro" id="IPR039309">
    <property type="entry name" value="BT1"/>
</dbReference>
<feature type="transmembrane region" description="Helical" evidence="7">
    <location>
        <begin position="140"/>
        <end position="166"/>
    </location>
</feature>
<evidence type="ECO:0000256" key="1">
    <source>
        <dbReference type="ARBA" id="ARBA00004141"/>
    </source>
</evidence>
<comment type="similarity">
    <text evidence="2">Belongs to the major facilitator superfamily. Folate-biopterin transporter (TC 2.A.71) family.</text>
</comment>
<gene>
    <name evidence="8" type="ORF">Poli38472_007390</name>
</gene>
<dbReference type="SUPFAM" id="SSF103473">
    <property type="entry name" value="MFS general substrate transporter"/>
    <property type="match status" value="1"/>
</dbReference>
<dbReference type="Pfam" id="PF03092">
    <property type="entry name" value="BT1"/>
    <property type="match status" value="1"/>
</dbReference>
<feature type="transmembrane region" description="Helical" evidence="7">
    <location>
        <begin position="240"/>
        <end position="258"/>
    </location>
</feature>
<feature type="transmembrane region" description="Helical" evidence="7">
    <location>
        <begin position="535"/>
        <end position="557"/>
    </location>
</feature>
<dbReference type="OrthoDB" id="430647at2759"/>
<name>A0A8K1CA05_PYTOL</name>
<comment type="subcellular location">
    <subcellularLocation>
        <location evidence="1">Membrane</location>
        <topology evidence="1">Multi-pass membrane protein</topology>
    </subcellularLocation>
</comment>